<proteinExistence type="predicted"/>
<accession>A0A9N9MJH0</accession>
<comment type="function">
    <text evidence="5">Involved in transvection phenomena (= synapsis-dependent gene expression), where the synaptic pairing of chromosomes carrying genes with which zeste interacts influences the expression of these genes. Zeste binds to DNA and stimulates transcription from a nearby promoter.</text>
</comment>
<feature type="domain" description="Myb/SANT-like DNA-binding" evidence="7">
    <location>
        <begin position="5"/>
        <end position="75"/>
    </location>
</feature>
<evidence type="ECO:0000259" key="7">
    <source>
        <dbReference type="Pfam" id="PF13873"/>
    </source>
</evidence>
<dbReference type="AlphaFoldDB" id="A0A9N9MJH0"/>
<reference evidence="8" key="1">
    <citation type="submission" date="2022-01" db="EMBL/GenBank/DDBJ databases">
        <authorList>
            <person name="King R."/>
        </authorList>
    </citation>
    <scope>NUCLEOTIDE SEQUENCE</scope>
</reference>
<evidence type="ECO:0000256" key="2">
    <source>
        <dbReference type="ARBA" id="ARBA00016807"/>
    </source>
</evidence>
<feature type="coiled-coil region" evidence="6">
    <location>
        <begin position="271"/>
        <end position="332"/>
    </location>
</feature>
<organism evidence="8 9">
    <name type="scientific">Ceutorhynchus assimilis</name>
    <name type="common">cabbage seed weevil</name>
    <dbReference type="NCBI Taxonomy" id="467358"/>
    <lineage>
        <taxon>Eukaryota</taxon>
        <taxon>Metazoa</taxon>
        <taxon>Ecdysozoa</taxon>
        <taxon>Arthropoda</taxon>
        <taxon>Hexapoda</taxon>
        <taxon>Insecta</taxon>
        <taxon>Pterygota</taxon>
        <taxon>Neoptera</taxon>
        <taxon>Endopterygota</taxon>
        <taxon>Coleoptera</taxon>
        <taxon>Polyphaga</taxon>
        <taxon>Cucujiformia</taxon>
        <taxon>Curculionidae</taxon>
        <taxon>Ceutorhynchinae</taxon>
        <taxon>Ceutorhynchus</taxon>
    </lineage>
</organism>
<evidence type="ECO:0000256" key="6">
    <source>
        <dbReference type="SAM" id="Coils"/>
    </source>
</evidence>
<dbReference type="Proteomes" id="UP001152799">
    <property type="component" value="Chromosome 14"/>
</dbReference>
<evidence type="ECO:0000256" key="3">
    <source>
        <dbReference type="ARBA" id="ARBA00023015"/>
    </source>
</evidence>
<dbReference type="PANTHER" id="PTHR23098:SF16">
    <property type="entry name" value="REGULATORY PROTEIN ZESTE"/>
    <property type="match status" value="1"/>
</dbReference>
<dbReference type="PANTHER" id="PTHR23098">
    <property type="entry name" value="AGAP001331-PA-RELATED"/>
    <property type="match status" value="1"/>
</dbReference>
<evidence type="ECO:0000313" key="8">
    <source>
        <dbReference type="EMBL" id="CAG9763569.1"/>
    </source>
</evidence>
<dbReference type="InterPro" id="IPR028002">
    <property type="entry name" value="Myb_DNA-bind_5"/>
</dbReference>
<dbReference type="Pfam" id="PF13873">
    <property type="entry name" value="Myb_DNA-bind_5"/>
    <property type="match status" value="1"/>
</dbReference>
<gene>
    <name evidence="8" type="ORF">CEUTPL_LOCUS4227</name>
</gene>
<protein>
    <recommendedName>
        <fullName evidence="2">Regulatory protein zeste</fullName>
    </recommendedName>
</protein>
<keyword evidence="6" id="KW-0175">Coiled coil</keyword>
<keyword evidence="4" id="KW-0804">Transcription</keyword>
<evidence type="ECO:0000256" key="4">
    <source>
        <dbReference type="ARBA" id="ARBA00023163"/>
    </source>
</evidence>
<comment type="subunit">
    <text evidence="1">Self-associates forming complexes of several hundred monomers.</text>
</comment>
<evidence type="ECO:0000256" key="5">
    <source>
        <dbReference type="ARBA" id="ARBA00025466"/>
    </source>
</evidence>
<sequence length="338" mass="38391">MDKKRCNNFTSTETDILVGLVEDFEDILECKKTDTVTNSMKEAEWQKMESRFNALSGTARTAKMLRSKWKKIKKEFAEHKQSLYKTGGGPGCFGDFDGITNRVLAIVGVGATGTTSRFDSDLDPSLDTPVTEAIDIPSAQESESTVSVLAIEINPSPENITTEDIYEPSCSWKNWNPQQLRQPKTKALQISGKEELLNLVEKTNTDFFYVAENKAVSMTVDDEKIVCQKDELATRTPLTLETPQCSTINKRKRVYKVEPIPTKIRSTKTRYEQLQEELVLKKMALIDLQMKVIEEEREEKRALFELQKEEAIQKTKQSAEKHELEIKVLLADLQGKIN</sequence>
<dbReference type="OrthoDB" id="6769707at2759"/>
<dbReference type="EMBL" id="OU892290">
    <property type="protein sequence ID" value="CAG9763569.1"/>
    <property type="molecule type" value="Genomic_DNA"/>
</dbReference>
<evidence type="ECO:0000256" key="1">
    <source>
        <dbReference type="ARBA" id="ARBA00011764"/>
    </source>
</evidence>
<keyword evidence="3" id="KW-0805">Transcription regulation</keyword>
<keyword evidence="9" id="KW-1185">Reference proteome</keyword>
<evidence type="ECO:0000313" key="9">
    <source>
        <dbReference type="Proteomes" id="UP001152799"/>
    </source>
</evidence>
<name>A0A9N9MJH0_9CUCU</name>
<dbReference type="GO" id="GO:0005634">
    <property type="term" value="C:nucleus"/>
    <property type="evidence" value="ECO:0007669"/>
    <property type="project" value="TreeGrafter"/>
</dbReference>